<dbReference type="PIRSF" id="PIRSF500136">
    <property type="entry name" value="UDP_ManNAc_DH"/>
    <property type="match status" value="1"/>
</dbReference>
<keyword evidence="2" id="KW-0520">NAD</keyword>
<dbReference type="PROSITE" id="PS51257">
    <property type="entry name" value="PROKAR_LIPOPROTEIN"/>
    <property type="match status" value="1"/>
</dbReference>
<dbReference type="InterPro" id="IPR014027">
    <property type="entry name" value="UDP-Glc/GDP-Man_DH_C"/>
</dbReference>
<evidence type="ECO:0000256" key="1">
    <source>
        <dbReference type="ARBA" id="ARBA00023002"/>
    </source>
</evidence>
<evidence type="ECO:0000256" key="3">
    <source>
        <dbReference type="PIRNR" id="PIRNR000124"/>
    </source>
</evidence>
<dbReference type="Pfam" id="PF03721">
    <property type="entry name" value="UDPG_MGDP_dh_N"/>
    <property type="match status" value="1"/>
</dbReference>
<gene>
    <name evidence="5" type="ORF">OHU17_36545</name>
</gene>
<dbReference type="InterPro" id="IPR017476">
    <property type="entry name" value="UDP-Glc/GDP-Man"/>
</dbReference>
<protein>
    <submittedName>
        <fullName evidence="5">UDP-N-acetyl-D-mannosaminuronic acid dehydrogenase</fullName>
    </submittedName>
</protein>
<evidence type="ECO:0000259" key="4">
    <source>
        <dbReference type="SMART" id="SM00984"/>
    </source>
</evidence>
<dbReference type="SUPFAM" id="SSF48179">
    <property type="entry name" value="6-phosphogluconate dehydrogenase C-terminal domain-like"/>
    <property type="match status" value="1"/>
</dbReference>
<dbReference type="SUPFAM" id="SSF52413">
    <property type="entry name" value="UDP-glucose/GDP-mannose dehydrogenase C-terminal domain"/>
    <property type="match status" value="1"/>
</dbReference>
<dbReference type="Pfam" id="PF00984">
    <property type="entry name" value="UDPG_MGDP_dh"/>
    <property type="match status" value="1"/>
</dbReference>
<keyword evidence="1" id="KW-0560">Oxidoreductase</keyword>
<accession>A0ABZ1RWY0</accession>
<sequence length="455" mass="47588">MKPSTSPRPLSAALQDRTESVTVWGAGYIGLSAACALAGAGFPCTVLDTDGNRVGQINAGVVPLPGFEDVIPLAQARSGGRLRAASPEDTAAVAARVHLVCVNTDRDGRPVTGPLTEVLTAIAGARTGGETLIALESTVSLRWLDELVPAALGAAPASDPSLHLVAAPRRDWMLSPEMNLRTLPRVVGTARPESLPLARELYEAISEVVHPAPDWRHAGLTKPVENLYRYLDLVLTNQLAEAYPGLDVPEVLRLAGTKWNVPTFHPSIGIGGYCIPLSPRFAVDGAGEDTGGPGAAEDGLLPLVAAAMAWDGDHPARVAESILRIADGPIGILGLSYAPNARIVEGSPARRLAEHLLARGADVLLHDPYFTPEEITSLTGARPLSWPDDLGGLGTLVAVTPHDLYGDLPARLAALADPPAVVDNLGSYGATLRGTAVRYAEWGTPATRPAAEPRP</sequence>
<evidence type="ECO:0000313" key="6">
    <source>
        <dbReference type="Proteomes" id="UP001432075"/>
    </source>
</evidence>
<dbReference type="InterPro" id="IPR014026">
    <property type="entry name" value="UDP-Glc/GDP-Man_DH_dimer"/>
</dbReference>
<dbReference type="EMBL" id="CP108058">
    <property type="protein sequence ID" value="WUO51373.1"/>
    <property type="molecule type" value="Genomic_DNA"/>
</dbReference>
<dbReference type="GeneID" id="91413889"/>
<dbReference type="SMART" id="SM00984">
    <property type="entry name" value="UDPG_MGDP_dh_C"/>
    <property type="match status" value="1"/>
</dbReference>
<dbReference type="PANTHER" id="PTHR43491">
    <property type="entry name" value="UDP-N-ACETYL-D-MANNOSAMINE DEHYDROGENASE"/>
    <property type="match status" value="1"/>
</dbReference>
<dbReference type="InterPro" id="IPR028359">
    <property type="entry name" value="UDP_ManNAc/GlcNAc_DH"/>
</dbReference>
<keyword evidence="6" id="KW-1185">Reference proteome</keyword>
<geneLocation type="plasmid" evidence="5 6">
    <name>unnamed1</name>
</geneLocation>
<keyword evidence="5" id="KW-0614">Plasmid</keyword>
<dbReference type="InterPro" id="IPR008927">
    <property type="entry name" value="6-PGluconate_DH-like_C_sf"/>
</dbReference>
<dbReference type="Pfam" id="PF03720">
    <property type="entry name" value="UDPG_MGDP_dh_C"/>
    <property type="match status" value="1"/>
</dbReference>
<evidence type="ECO:0000256" key="2">
    <source>
        <dbReference type="ARBA" id="ARBA00023027"/>
    </source>
</evidence>
<feature type="domain" description="UDP-glucose/GDP-mannose dehydrogenase C-terminal" evidence="4">
    <location>
        <begin position="331"/>
        <end position="430"/>
    </location>
</feature>
<evidence type="ECO:0000313" key="5">
    <source>
        <dbReference type="EMBL" id="WUO51373.1"/>
    </source>
</evidence>
<dbReference type="Gene3D" id="3.40.50.720">
    <property type="entry name" value="NAD(P)-binding Rossmann-like Domain"/>
    <property type="match status" value="2"/>
</dbReference>
<proteinExistence type="inferred from homology"/>
<dbReference type="RefSeq" id="WP_271245310.1">
    <property type="nucleotide sequence ID" value="NZ_CP108058.1"/>
</dbReference>
<dbReference type="PANTHER" id="PTHR43491:SF1">
    <property type="entry name" value="UDP-N-ACETYL-D-MANNOSAMINE DEHYDROGENASE"/>
    <property type="match status" value="1"/>
</dbReference>
<dbReference type="PIRSF" id="PIRSF000124">
    <property type="entry name" value="UDPglc_GDPman_dh"/>
    <property type="match status" value="1"/>
</dbReference>
<dbReference type="InterPro" id="IPR036291">
    <property type="entry name" value="NAD(P)-bd_dom_sf"/>
</dbReference>
<comment type="similarity">
    <text evidence="3">Belongs to the UDP-glucose/GDP-mannose dehydrogenase family.</text>
</comment>
<dbReference type="Proteomes" id="UP001432075">
    <property type="component" value="Plasmid unnamed1"/>
</dbReference>
<name>A0ABZ1RWY0_9ACTN</name>
<dbReference type="InterPro" id="IPR001732">
    <property type="entry name" value="UDP-Glc/GDP-Man_DH_N"/>
</dbReference>
<reference evidence="5" key="1">
    <citation type="submission" date="2022-10" db="EMBL/GenBank/DDBJ databases">
        <title>The complete genomes of actinobacterial strains from the NBC collection.</title>
        <authorList>
            <person name="Joergensen T.S."/>
            <person name="Alvarez Arevalo M."/>
            <person name="Sterndorff E.B."/>
            <person name="Faurdal D."/>
            <person name="Vuksanovic O."/>
            <person name="Mourched A.-S."/>
            <person name="Charusanti P."/>
            <person name="Shaw S."/>
            <person name="Blin K."/>
            <person name="Weber T."/>
        </authorList>
    </citation>
    <scope>NUCLEOTIDE SEQUENCE</scope>
    <source>
        <strain evidence="5">NBC_00283</strain>
        <plasmid evidence="5">unnamed1</plasmid>
    </source>
</reference>
<dbReference type="SUPFAM" id="SSF51735">
    <property type="entry name" value="NAD(P)-binding Rossmann-fold domains"/>
    <property type="match status" value="1"/>
</dbReference>
<organism evidence="5 6">
    <name type="scientific">Streptomyces goshikiensis</name>
    <dbReference type="NCBI Taxonomy" id="1942"/>
    <lineage>
        <taxon>Bacteria</taxon>
        <taxon>Bacillati</taxon>
        <taxon>Actinomycetota</taxon>
        <taxon>Actinomycetes</taxon>
        <taxon>Kitasatosporales</taxon>
        <taxon>Streptomycetaceae</taxon>
        <taxon>Streptomyces</taxon>
    </lineage>
</organism>
<dbReference type="InterPro" id="IPR036220">
    <property type="entry name" value="UDP-Glc/GDP-Man_DH_C_sf"/>
</dbReference>